<dbReference type="OrthoDB" id="3884706at2759"/>
<evidence type="ECO:0000256" key="1">
    <source>
        <dbReference type="SAM" id="MobiDB-lite"/>
    </source>
</evidence>
<dbReference type="Proteomes" id="UP000027730">
    <property type="component" value="Unassembled WGS sequence"/>
</dbReference>
<protein>
    <submittedName>
        <fullName evidence="2">Uncharacterized protein</fullName>
    </submittedName>
</protein>
<sequence>MAAPDNSTPVTINGGIVKTPLPATPSNVIITTTDGSNQNSSDRRLCFAPTEQAHNHGSDRARPLRTMPFDPEIWIGNLEDLGRRVWPHPSYKELIARSLTGDPKFALPDTVAKKNRFRSLRLRCCGDGCDQTTHGSDVEYEKPSRLETLAFGQTQNVIIYPFYMGLSELAAPQKLFAIVHRHETGGYRFWKADGTYHESYGLAKGSASVSSPRSARSANIGSLGSSKGQLTSTPTKSGRSAAQLADDLDTTPLRVVQKMRMLTRSRDMSTHVADGQTEDPLTNSSEPQSKRRLIARRHPATVRPGPKLGKPGARRPAKTTTWQSQSGFSSTQQPSRRLLHIKEICMLAYHLNGPTLKLMYGNDGFTVESGEGSLIDPTTQNPFLMTGQHAQYLLYSRQQSLKVVVSNNATRNIHESPDEITGGIILLEFGGSSARDEFIARIGQLIRGSINWKNDSSLELEPMYQELLEQLNTRRTAAFEAQQENTTTSHKSTEQTKLFVVKNESEVEGGEVTSCPTVVTETSLNDALATPGVPQFATLPTTQTLRGTLRSSIPVKASKSPDVPEIVAVDLTASSISQAQDTSATMLSEPKNPNSEMTMKKELQDLLREMYIKYPGAQDDVLVEEMALSLKVSLLGGDEERVRELKRELKVYLIAHHGWSL</sequence>
<feature type="compositionally biased region" description="Basic residues" evidence="1">
    <location>
        <begin position="290"/>
        <end position="300"/>
    </location>
</feature>
<feature type="region of interest" description="Disordered" evidence="1">
    <location>
        <begin position="262"/>
        <end position="334"/>
    </location>
</feature>
<dbReference type="GeneID" id="25414499"/>
<evidence type="ECO:0000313" key="2">
    <source>
        <dbReference type="EMBL" id="KEQ77728.1"/>
    </source>
</evidence>
<feature type="compositionally biased region" description="Polar residues" evidence="1">
    <location>
        <begin position="318"/>
        <end position="334"/>
    </location>
</feature>
<dbReference type="AlphaFoldDB" id="A0A074WX31"/>
<name>A0A074WX31_9PEZI</name>
<feature type="region of interest" description="Disordered" evidence="1">
    <location>
        <begin position="204"/>
        <end position="246"/>
    </location>
</feature>
<dbReference type="RefSeq" id="XP_013432234.1">
    <property type="nucleotide sequence ID" value="XM_013576780.1"/>
</dbReference>
<accession>A0A074WX31</accession>
<evidence type="ECO:0000313" key="3">
    <source>
        <dbReference type="Proteomes" id="UP000027730"/>
    </source>
</evidence>
<dbReference type="HOGENOM" id="CLU_027208_0_0_1"/>
<keyword evidence="3" id="KW-1185">Reference proteome</keyword>
<proteinExistence type="predicted"/>
<gene>
    <name evidence="2" type="ORF">M436DRAFT_68909</name>
</gene>
<dbReference type="EMBL" id="KL584702">
    <property type="protein sequence ID" value="KEQ77728.1"/>
    <property type="molecule type" value="Genomic_DNA"/>
</dbReference>
<reference evidence="2 3" key="1">
    <citation type="journal article" date="2014" name="BMC Genomics">
        <title>Genome sequencing of four Aureobasidium pullulans varieties: biotechnological potential, stress tolerance, and description of new species.</title>
        <authorList>
            <person name="Gostin Ar C."/>
            <person name="Ohm R.A."/>
            <person name="Kogej T."/>
            <person name="Sonjak S."/>
            <person name="Turk M."/>
            <person name="Zajc J."/>
            <person name="Zalar P."/>
            <person name="Grube M."/>
            <person name="Sun H."/>
            <person name="Han J."/>
            <person name="Sharma A."/>
            <person name="Chiniquy J."/>
            <person name="Ngan C.Y."/>
            <person name="Lipzen A."/>
            <person name="Barry K."/>
            <person name="Grigoriev I.V."/>
            <person name="Gunde-Cimerman N."/>
        </authorList>
    </citation>
    <scope>NUCLEOTIDE SEQUENCE [LARGE SCALE GENOMIC DNA]</scope>
    <source>
        <strain evidence="2 3">CBS 147.97</strain>
    </source>
</reference>
<organism evidence="2 3">
    <name type="scientific">Aureobasidium namibiae CBS 147.97</name>
    <dbReference type="NCBI Taxonomy" id="1043004"/>
    <lineage>
        <taxon>Eukaryota</taxon>
        <taxon>Fungi</taxon>
        <taxon>Dikarya</taxon>
        <taxon>Ascomycota</taxon>
        <taxon>Pezizomycotina</taxon>
        <taxon>Dothideomycetes</taxon>
        <taxon>Dothideomycetidae</taxon>
        <taxon>Dothideales</taxon>
        <taxon>Saccotheciaceae</taxon>
        <taxon>Aureobasidium</taxon>
    </lineage>
</organism>
<feature type="compositionally biased region" description="Low complexity" evidence="1">
    <location>
        <begin position="206"/>
        <end position="218"/>
    </location>
</feature>
<feature type="compositionally biased region" description="Polar residues" evidence="1">
    <location>
        <begin position="219"/>
        <end position="240"/>
    </location>
</feature>